<feature type="transmembrane region" description="Helical" evidence="1">
    <location>
        <begin position="7"/>
        <end position="26"/>
    </location>
</feature>
<sequence>MESLYDILVYVFVLVGITITICSYFINRFQKYSVQRGILMFIISFVYLFNILFSSQMGNITIKIANIQLVVNFFGVFSLFIIISILYAAKALFDLIDFKINKTRYDRILRREQTTKIKQAKLKTKLKEESEEKLIECTQCGYACKMSWKKCPICETKI</sequence>
<protein>
    <submittedName>
        <fullName evidence="2">Uncharacterized protein</fullName>
    </submittedName>
</protein>
<keyword evidence="1" id="KW-1133">Transmembrane helix</keyword>
<dbReference type="AlphaFoldDB" id="A0A0F9GXD3"/>
<feature type="transmembrane region" description="Helical" evidence="1">
    <location>
        <begin position="69"/>
        <end position="89"/>
    </location>
</feature>
<evidence type="ECO:0000313" key="2">
    <source>
        <dbReference type="EMBL" id="KKM03490.1"/>
    </source>
</evidence>
<proteinExistence type="predicted"/>
<keyword evidence="1" id="KW-0812">Transmembrane</keyword>
<accession>A0A0F9GXD3</accession>
<gene>
    <name evidence="2" type="ORF">LCGC14_1773880</name>
</gene>
<comment type="caution">
    <text evidence="2">The sequence shown here is derived from an EMBL/GenBank/DDBJ whole genome shotgun (WGS) entry which is preliminary data.</text>
</comment>
<name>A0A0F9GXD3_9ZZZZ</name>
<reference evidence="2" key="1">
    <citation type="journal article" date="2015" name="Nature">
        <title>Complex archaea that bridge the gap between prokaryotes and eukaryotes.</title>
        <authorList>
            <person name="Spang A."/>
            <person name="Saw J.H."/>
            <person name="Jorgensen S.L."/>
            <person name="Zaremba-Niedzwiedzka K."/>
            <person name="Martijn J."/>
            <person name="Lind A.E."/>
            <person name="van Eijk R."/>
            <person name="Schleper C."/>
            <person name="Guy L."/>
            <person name="Ettema T.J."/>
        </authorList>
    </citation>
    <scope>NUCLEOTIDE SEQUENCE</scope>
</reference>
<dbReference type="EMBL" id="LAZR01016668">
    <property type="protein sequence ID" value="KKM03490.1"/>
    <property type="molecule type" value="Genomic_DNA"/>
</dbReference>
<evidence type="ECO:0000256" key="1">
    <source>
        <dbReference type="SAM" id="Phobius"/>
    </source>
</evidence>
<organism evidence="2">
    <name type="scientific">marine sediment metagenome</name>
    <dbReference type="NCBI Taxonomy" id="412755"/>
    <lineage>
        <taxon>unclassified sequences</taxon>
        <taxon>metagenomes</taxon>
        <taxon>ecological metagenomes</taxon>
    </lineage>
</organism>
<keyword evidence="1" id="KW-0472">Membrane</keyword>
<feature type="transmembrane region" description="Helical" evidence="1">
    <location>
        <begin position="38"/>
        <end position="57"/>
    </location>
</feature>